<feature type="compositionally biased region" description="Acidic residues" evidence="8">
    <location>
        <begin position="504"/>
        <end position="519"/>
    </location>
</feature>
<evidence type="ECO:0000256" key="2">
    <source>
        <dbReference type="ARBA" id="ARBA00013184"/>
    </source>
</evidence>
<comment type="function">
    <text evidence="7">Catalytic component of the histone acetylase B (HAT-B) complex. Has intrinsic substrate specificity that modifies lysine in recognition sequence GXGKXG. Involved in DNA double-strand break repair.</text>
</comment>
<evidence type="ECO:0000256" key="7">
    <source>
        <dbReference type="PIRNR" id="PIRNR038084"/>
    </source>
</evidence>
<evidence type="ECO:0000259" key="9">
    <source>
        <dbReference type="Pfam" id="PF10394"/>
    </source>
</evidence>
<evidence type="ECO:0000313" key="10">
    <source>
        <dbReference type="EMBL" id="KAL1605186.1"/>
    </source>
</evidence>
<gene>
    <name evidence="10" type="primary">HAT1</name>
    <name evidence="10" type="ORF">SLS60_004730</name>
</gene>
<evidence type="ECO:0000313" key="11">
    <source>
        <dbReference type="Proteomes" id="UP001521785"/>
    </source>
</evidence>
<comment type="similarity">
    <text evidence="1 7">Belongs to the HAT1 family.</text>
</comment>
<comment type="subcellular location">
    <subcellularLocation>
        <location evidence="7">Cytoplasm</location>
    </subcellularLocation>
    <subcellularLocation>
        <location evidence="7">Nucleus</location>
    </subcellularLocation>
</comment>
<dbReference type="SUPFAM" id="SSF55729">
    <property type="entry name" value="Acyl-CoA N-acyltransferases (Nat)"/>
    <property type="match status" value="1"/>
</dbReference>
<dbReference type="Pfam" id="PF10394">
    <property type="entry name" value="Hat1_N"/>
    <property type="match status" value="1"/>
</dbReference>
<name>A0ABR3RL60_9PLEO</name>
<accession>A0ABR3RL60</accession>
<evidence type="ECO:0000256" key="8">
    <source>
        <dbReference type="SAM" id="MobiDB-lite"/>
    </source>
</evidence>
<protein>
    <recommendedName>
        <fullName evidence="3 7">Histone acetyltransferase type B catalytic subunit</fullName>
        <ecNumber evidence="2 7">2.3.1.48</ecNumber>
    </recommendedName>
</protein>
<evidence type="ECO:0000256" key="6">
    <source>
        <dbReference type="ARBA" id="ARBA00048017"/>
    </source>
</evidence>
<dbReference type="Gene3D" id="3.40.630.30">
    <property type="match status" value="1"/>
</dbReference>
<keyword evidence="11" id="KW-1185">Reference proteome</keyword>
<dbReference type="InterPro" id="IPR019467">
    <property type="entry name" value="Hat1_N"/>
</dbReference>
<keyword evidence="5 7" id="KW-0012">Acyltransferase</keyword>
<dbReference type="InterPro" id="IPR037113">
    <property type="entry name" value="Hat1_N_sf"/>
</dbReference>
<feature type="compositionally biased region" description="Polar residues" evidence="8">
    <location>
        <begin position="233"/>
        <end position="243"/>
    </location>
</feature>
<feature type="domain" description="Histone acetyl transferase HAT1 N-terminal" evidence="9">
    <location>
        <begin position="8"/>
        <end position="174"/>
    </location>
</feature>
<organism evidence="10 11">
    <name type="scientific">Paraconiothyrium brasiliense</name>
    <dbReference type="NCBI Taxonomy" id="300254"/>
    <lineage>
        <taxon>Eukaryota</taxon>
        <taxon>Fungi</taxon>
        <taxon>Dikarya</taxon>
        <taxon>Ascomycota</taxon>
        <taxon>Pezizomycotina</taxon>
        <taxon>Dothideomycetes</taxon>
        <taxon>Pleosporomycetidae</taxon>
        <taxon>Pleosporales</taxon>
        <taxon>Massarineae</taxon>
        <taxon>Didymosphaeriaceae</taxon>
        <taxon>Paraconiothyrium</taxon>
    </lineage>
</organism>
<comment type="caution">
    <text evidence="10">The sequence shown here is derived from an EMBL/GenBank/DDBJ whole genome shotgun (WGS) entry which is preliminary data.</text>
</comment>
<comment type="subunit">
    <text evidence="7">Component of the HAT-B complex composed of at least HAT1 and HAT2. The HAT-B complex binds to histone H4 tail.</text>
</comment>
<evidence type="ECO:0000256" key="5">
    <source>
        <dbReference type="ARBA" id="ARBA00023315"/>
    </source>
</evidence>
<dbReference type="EMBL" id="JAKJXO020000005">
    <property type="protein sequence ID" value="KAL1605186.1"/>
    <property type="molecule type" value="Genomic_DNA"/>
</dbReference>
<feature type="region of interest" description="Disordered" evidence="8">
    <location>
        <begin position="481"/>
        <end position="529"/>
    </location>
</feature>
<dbReference type="EC" id="2.3.1.48" evidence="2 7"/>
<dbReference type="Gene3D" id="3.90.360.10">
    <property type="entry name" value="Histone acetyl transferase 1 (HAT1), N-terminal domain"/>
    <property type="match status" value="1"/>
</dbReference>
<dbReference type="Proteomes" id="UP001521785">
    <property type="component" value="Unassembled WGS sequence"/>
</dbReference>
<evidence type="ECO:0000256" key="3">
    <source>
        <dbReference type="ARBA" id="ARBA00021268"/>
    </source>
</evidence>
<proteinExistence type="inferred from homology"/>
<dbReference type="InterPro" id="IPR017380">
    <property type="entry name" value="Hist_AcTrfase_B-typ_cat-su"/>
</dbReference>
<keyword evidence="4 7" id="KW-0808">Transferase</keyword>
<dbReference type="PANTHER" id="PTHR12046">
    <property type="entry name" value="HISTONE ACETYLTRANSFERASE TYPE B CATALYTIC SUBUNIT"/>
    <property type="match status" value="1"/>
</dbReference>
<dbReference type="PIRSF" id="PIRSF038084">
    <property type="entry name" value="HAT-B_cat"/>
    <property type="match status" value="1"/>
</dbReference>
<sequence length="529" mass="61168">MNVNLEDYITSANECFELNLTRPSKDAAPEPIFSESFNPAWTYPFFGEEQEIIGHKEPSIQLSFRANDMKPSLQVGFEEKVELPDEVYSEKHLKVDLKTVFKEYLPASVFDPADSSADSVQTDPTSKDWRPPGKQLHSFAHHGKHFEIWVASFTDPNAKRLWENMQILPMLFIEGASLPELDAEWSLERWSIYLLYEVTPIDEETSPYTLAGFSTTYRFWLLPTFEIMRTTRSLPSPPASTNGDAGKWSPPRLTQDPETFRINETIDPLEQPSRERISQFLIIPPYQGQSLGATLYETIFGELVKRPYIYEIPVEDPSEAFDAMRDYSDIVYLRTLPSFQSLTIPATIPKEKLAKGVPIPRADILGNGVDLSQLQRETKIVSRQFSRMLELHLLSTIPPANRNKNRIIRKDRSSNENDRRYYFWRLALKDRVYRQNRDSLENMEEGEEALTTAQKVEMIDNAVNNQQAEYEERLQGLETRAKWKRGEVQDGSGPRSKRKRMVIEDDEDDEDDDWEDMDNESVTSKKARI</sequence>
<dbReference type="InterPro" id="IPR016181">
    <property type="entry name" value="Acyl_CoA_acyltransferase"/>
</dbReference>
<evidence type="ECO:0000256" key="4">
    <source>
        <dbReference type="ARBA" id="ARBA00022679"/>
    </source>
</evidence>
<evidence type="ECO:0000256" key="1">
    <source>
        <dbReference type="ARBA" id="ARBA00010543"/>
    </source>
</evidence>
<keyword evidence="7" id="KW-0539">Nucleus</keyword>
<keyword evidence="7" id="KW-0963">Cytoplasm</keyword>
<feature type="region of interest" description="Disordered" evidence="8">
    <location>
        <begin position="233"/>
        <end position="254"/>
    </location>
</feature>
<reference evidence="10 11" key="1">
    <citation type="submission" date="2024-02" db="EMBL/GenBank/DDBJ databases">
        <title>De novo assembly and annotation of 12 fungi associated with fruit tree decline syndrome in Ontario, Canada.</title>
        <authorList>
            <person name="Sulman M."/>
            <person name="Ellouze W."/>
            <person name="Ilyukhin E."/>
        </authorList>
    </citation>
    <scope>NUCLEOTIDE SEQUENCE [LARGE SCALE GENOMIC DNA]</scope>
    <source>
        <strain evidence="10 11">M42-189</strain>
    </source>
</reference>
<comment type="catalytic activity">
    <reaction evidence="6 7">
        <text>L-lysyl-[protein] + acetyl-CoA = N(6)-acetyl-L-lysyl-[protein] + CoA + H(+)</text>
        <dbReference type="Rhea" id="RHEA:45948"/>
        <dbReference type="Rhea" id="RHEA-COMP:9752"/>
        <dbReference type="Rhea" id="RHEA-COMP:10731"/>
        <dbReference type="ChEBI" id="CHEBI:15378"/>
        <dbReference type="ChEBI" id="CHEBI:29969"/>
        <dbReference type="ChEBI" id="CHEBI:57287"/>
        <dbReference type="ChEBI" id="CHEBI:57288"/>
        <dbReference type="ChEBI" id="CHEBI:61930"/>
        <dbReference type="EC" id="2.3.1.48"/>
    </reaction>
</comment>